<accession>A0ABT9RZA0</accession>
<gene>
    <name evidence="1" type="ORF">J2X98_004186</name>
</gene>
<proteinExistence type="predicted"/>
<keyword evidence="2" id="KW-1185">Reference proteome</keyword>
<protein>
    <submittedName>
        <fullName evidence="1">Uncharacterized protein</fullName>
    </submittedName>
</protein>
<dbReference type="EMBL" id="JAUSRE010000031">
    <property type="protein sequence ID" value="MDP9890572.1"/>
    <property type="molecule type" value="Genomic_DNA"/>
</dbReference>
<dbReference type="RefSeq" id="WP_307311970.1">
    <property type="nucleotide sequence ID" value="NZ_JAUSRE010000031.1"/>
</dbReference>
<sequence length="258" mass="28095">MTNVIDWPIIKDDVSRGGPLAMLLLGSAKWVHRRVDSLTLGQSGTTRRSVSFDVSVPTDLRVPLTDAQVQVLVPLALVEKGALRRVTAKDPSGHPLPILGAHDNSRLSAEMLLFMLDTTPGGLAEGHDAKLFALLQQVVAFQPGTGSVEERTRLEAGIAAAAQAKGYPADVSELIGEIAKGFLDHFLLVAVLDSDLVGQRVVLKFSYDRDLPTPSPWNRIGVIDFTMPDVGFARSQRGIRSSRWPYCQTAQGHRDVRR</sequence>
<evidence type="ECO:0000313" key="1">
    <source>
        <dbReference type="EMBL" id="MDP9890572.1"/>
    </source>
</evidence>
<reference evidence="1 2" key="1">
    <citation type="submission" date="2023-07" db="EMBL/GenBank/DDBJ databases">
        <title>Sorghum-associated microbial communities from plants grown in Nebraska, USA.</title>
        <authorList>
            <person name="Schachtman D."/>
        </authorList>
    </citation>
    <scope>NUCLEOTIDE SEQUENCE [LARGE SCALE GENOMIC DNA]</scope>
    <source>
        <strain evidence="1 2">CC222</strain>
    </source>
</reference>
<organism evidence="1 2">
    <name type="scientific">Pseudarthrobacter enclensis</name>
    <dbReference type="NCBI Taxonomy" id="993070"/>
    <lineage>
        <taxon>Bacteria</taxon>
        <taxon>Bacillati</taxon>
        <taxon>Actinomycetota</taxon>
        <taxon>Actinomycetes</taxon>
        <taxon>Micrococcales</taxon>
        <taxon>Micrococcaceae</taxon>
        <taxon>Pseudarthrobacter</taxon>
    </lineage>
</organism>
<evidence type="ECO:0000313" key="2">
    <source>
        <dbReference type="Proteomes" id="UP001226577"/>
    </source>
</evidence>
<name>A0ABT9RZA0_9MICC</name>
<comment type="caution">
    <text evidence="1">The sequence shown here is derived from an EMBL/GenBank/DDBJ whole genome shotgun (WGS) entry which is preliminary data.</text>
</comment>
<dbReference type="Proteomes" id="UP001226577">
    <property type="component" value="Unassembled WGS sequence"/>
</dbReference>